<dbReference type="GO" id="GO:0005507">
    <property type="term" value="F:copper ion binding"/>
    <property type="evidence" value="ECO:0007669"/>
    <property type="project" value="InterPro"/>
</dbReference>
<dbReference type="OrthoDB" id="9757546at2"/>
<accession>A0A1I3XR72</accession>
<dbReference type="InterPro" id="IPR045087">
    <property type="entry name" value="Cu-oxidase_fam"/>
</dbReference>
<evidence type="ECO:0000259" key="4">
    <source>
        <dbReference type="Pfam" id="PF07731"/>
    </source>
</evidence>
<dbReference type="SUPFAM" id="SSF49503">
    <property type="entry name" value="Cupredoxins"/>
    <property type="match status" value="3"/>
</dbReference>
<proteinExistence type="predicted"/>
<dbReference type="STRING" id="1612308.SAMN05444581_10436"/>
<keyword evidence="1" id="KW-0479">Metal-binding</keyword>
<evidence type="ECO:0000259" key="3">
    <source>
        <dbReference type="Pfam" id="PF00394"/>
    </source>
</evidence>
<feature type="domain" description="Plastocyanin-like" evidence="5">
    <location>
        <begin position="57"/>
        <end position="144"/>
    </location>
</feature>
<feature type="domain" description="Plastocyanin-like" evidence="4">
    <location>
        <begin position="359"/>
        <end position="473"/>
    </location>
</feature>
<dbReference type="InterPro" id="IPR033138">
    <property type="entry name" value="Cu_oxidase_CS"/>
</dbReference>
<keyword evidence="2" id="KW-0560">Oxidoreductase</keyword>
<dbReference type="GO" id="GO:0051301">
    <property type="term" value="P:cell division"/>
    <property type="evidence" value="ECO:0007669"/>
    <property type="project" value="UniProtKB-KW"/>
</dbReference>
<keyword evidence="6" id="KW-0131">Cell cycle</keyword>
<dbReference type="Pfam" id="PF07732">
    <property type="entry name" value="Cu-oxidase_3"/>
    <property type="match status" value="1"/>
</dbReference>
<evidence type="ECO:0000256" key="1">
    <source>
        <dbReference type="ARBA" id="ARBA00022723"/>
    </source>
</evidence>
<evidence type="ECO:0000313" key="7">
    <source>
        <dbReference type="Proteomes" id="UP000198755"/>
    </source>
</evidence>
<dbReference type="GO" id="GO:0016491">
    <property type="term" value="F:oxidoreductase activity"/>
    <property type="evidence" value="ECO:0007669"/>
    <property type="project" value="UniProtKB-KW"/>
</dbReference>
<sequence length="476" mass="51370">MLTRRKFLGASLAAGTIGVHRGWSDEVAPAILRIENRTIEVNGKAAPVFGIRQPDGSAGLIAEAGQPFRVRVENRLNEPSILHWHGLTPPWRQDGVHELDGGLIAPGASADYDFPLRAPGTFFMHSHHGLQEQQLLSAPLIVREAGTGSGAQDVIVMLADFSFTPPEELFARLRDPKSMANMNHMDMTPEEMAAMPGMAGMSTHDAEPDINDIDYDAFLANDRTLRDPEVVKVEAGGPVRLRIINASAMSGYHLDLGELQGRLAAVDGHAVVPVFSRTFPIVVGQRLDIELNVPPGAGAYPILATLEGGRKRTGIVLRAGAGTVTKLAEEAASATPAITLGLEAWLRAAAPPPPRPADRAYDVNLTGSMAGYQWSIDDVAWTETTPPLLVRQGERVELTFVNKTSMAHPMHLHGHDFQVVAINGDRFAGAVRDTVLAPPKTSVTIAFDANNPGWWAIHCHMAYHMAAGMFTTIRYG</sequence>
<organism evidence="6 7">
    <name type="scientific">Methylocapsa palsarum</name>
    <dbReference type="NCBI Taxonomy" id="1612308"/>
    <lineage>
        <taxon>Bacteria</taxon>
        <taxon>Pseudomonadati</taxon>
        <taxon>Pseudomonadota</taxon>
        <taxon>Alphaproteobacteria</taxon>
        <taxon>Hyphomicrobiales</taxon>
        <taxon>Beijerinckiaceae</taxon>
        <taxon>Methylocapsa</taxon>
    </lineage>
</organism>
<evidence type="ECO:0000259" key="5">
    <source>
        <dbReference type="Pfam" id="PF07732"/>
    </source>
</evidence>
<dbReference type="AlphaFoldDB" id="A0A1I3XR72"/>
<evidence type="ECO:0000313" key="6">
    <source>
        <dbReference type="EMBL" id="SFK22147.1"/>
    </source>
</evidence>
<dbReference type="PROSITE" id="PS00079">
    <property type="entry name" value="MULTICOPPER_OXIDASE1"/>
    <property type="match status" value="1"/>
</dbReference>
<dbReference type="InterPro" id="IPR011706">
    <property type="entry name" value="Cu-oxidase_C"/>
</dbReference>
<dbReference type="InterPro" id="IPR006311">
    <property type="entry name" value="TAT_signal"/>
</dbReference>
<dbReference type="CDD" id="cd13896">
    <property type="entry name" value="CuRO_3_CopA"/>
    <property type="match status" value="1"/>
</dbReference>
<keyword evidence="6" id="KW-0167">Capsid protein</keyword>
<dbReference type="InterPro" id="IPR008972">
    <property type="entry name" value="Cupredoxin"/>
</dbReference>
<dbReference type="PANTHER" id="PTHR11709">
    <property type="entry name" value="MULTI-COPPER OXIDASE"/>
    <property type="match status" value="1"/>
</dbReference>
<dbReference type="InterPro" id="IPR011707">
    <property type="entry name" value="Cu-oxidase-like_N"/>
</dbReference>
<evidence type="ECO:0000256" key="2">
    <source>
        <dbReference type="ARBA" id="ARBA00023002"/>
    </source>
</evidence>
<dbReference type="InterPro" id="IPR034279">
    <property type="entry name" value="CuRO_3_CopA"/>
</dbReference>
<feature type="domain" description="Plastocyanin-like" evidence="3">
    <location>
        <begin position="218"/>
        <end position="310"/>
    </location>
</feature>
<name>A0A1I3XR72_9HYPH</name>
<dbReference type="RefSeq" id="WP_091679791.1">
    <property type="nucleotide sequence ID" value="NZ_FOSN01000004.1"/>
</dbReference>
<keyword evidence="7" id="KW-1185">Reference proteome</keyword>
<dbReference type="InterPro" id="IPR001117">
    <property type="entry name" value="Cu-oxidase_2nd"/>
</dbReference>
<dbReference type="Gene3D" id="2.60.40.420">
    <property type="entry name" value="Cupredoxins - blue copper proteins"/>
    <property type="match status" value="3"/>
</dbReference>
<dbReference type="CDD" id="cd13865">
    <property type="entry name" value="CuRO_1_LCC_like_3"/>
    <property type="match status" value="1"/>
</dbReference>
<dbReference type="PROSITE" id="PS00080">
    <property type="entry name" value="MULTICOPPER_OXIDASE2"/>
    <property type="match status" value="1"/>
</dbReference>
<dbReference type="EMBL" id="FOSN01000004">
    <property type="protein sequence ID" value="SFK22147.1"/>
    <property type="molecule type" value="Genomic_DNA"/>
</dbReference>
<dbReference type="Pfam" id="PF00394">
    <property type="entry name" value="Cu-oxidase"/>
    <property type="match status" value="1"/>
</dbReference>
<dbReference type="Proteomes" id="UP000198755">
    <property type="component" value="Unassembled WGS sequence"/>
</dbReference>
<reference evidence="6 7" key="1">
    <citation type="submission" date="2016-10" db="EMBL/GenBank/DDBJ databases">
        <authorList>
            <person name="de Groot N.N."/>
        </authorList>
    </citation>
    <scope>NUCLEOTIDE SEQUENCE [LARGE SCALE GENOMIC DNA]</scope>
    <source>
        <strain evidence="6 7">NE2</strain>
    </source>
</reference>
<dbReference type="InterPro" id="IPR002355">
    <property type="entry name" value="Cu_oxidase_Cu_BS"/>
</dbReference>
<dbReference type="PROSITE" id="PS51318">
    <property type="entry name" value="TAT"/>
    <property type="match status" value="1"/>
</dbReference>
<keyword evidence="6" id="KW-0132">Cell division</keyword>
<keyword evidence="6" id="KW-0946">Virion</keyword>
<gene>
    <name evidence="6" type="ORF">SAMN05444581_10436</name>
</gene>
<protein>
    <submittedName>
        <fullName evidence="6">Multicopper oxidase with three cupredoxin domains (Includes cell division protein FtsP and spore coat protein CotA)</fullName>
    </submittedName>
</protein>
<dbReference type="Pfam" id="PF07731">
    <property type="entry name" value="Cu-oxidase_2"/>
    <property type="match status" value="1"/>
</dbReference>